<dbReference type="InterPro" id="IPR010982">
    <property type="entry name" value="Lambda_DNA-bd_dom_sf"/>
</dbReference>
<dbReference type="KEGG" id="ptes:JQU52_05720"/>
<gene>
    <name evidence="2" type="ORF">JQU52_05720</name>
</gene>
<dbReference type="AlphaFoldDB" id="A0A892ZKY9"/>
<keyword evidence="3" id="KW-1185">Reference proteome</keyword>
<protein>
    <submittedName>
        <fullName evidence="2">Helix-turn-helix transcriptional regulator</fullName>
    </submittedName>
</protein>
<organism evidence="2 3">
    <name type="scientific">Paralysiella testudinis</name>
    <dbReference type="NCBI Taxonomy" id="2809020"/>
    <lineage>
        <taxon>Bacteria</taxon>
        <taxon>Pseudomonadati</taxon>
        <taxon>Pseudomonadota</taxon>
        <taxon>Betaproteobacteria</taxon>
        <taxon>Neisseriales</taxon>
        <taxon>Neisseriaceae</taxon>
        <taxon>Paralysiella</taxon>
    </lineage>
</organism>
<dbReference type="Gene3D" id="1.10.260.40">
    <property type="entry name" value="lambda repressor-like DNA-binding domains"/>
    <property type="match status" value="1"/>
</dbReference>
<dbReference type="PROSITE" id="PS50943">
    <property type="entry name" value="HTH_CROC1"/>
    <property type="match status" value="1"/>
</dbReference>
<evidence type="ECO:0000313" key="3">
    <source>
        <dbReference type="Proteomes" id="UP000653156"/>
    </source>
</evidence>
<dbReference type="Pfam" id="PF01381">
    <property type="entry name" value="HTH_3"/>
    <property type="match status" value="1"/>
</dbReference>
<evidence type="ECO:0000313" key="2">
    <source>
        <dbReference type="EMBL" id="QRQ83283.1"/>
    </source>
</evidence>
<dbReference type="Proteomes" id="UP000653156">
    <property type="component" value="Chromosome"/>
</dbReference>
<dbReference type="GO" id="GO:0003677">
    <property type="term" value="F:DNA binding"/>
    <property type="evidence" value="ECO:0007669"/>
    <property type="project" value="InterPro"/>
</dbReference>
<dbReference type="InterPro" id="IPR001387">
    <property type="entry name" value="Cro/C1-type_HTH"/>
</dbReference>
<dbReference type="EMBL" id="CP069798">
    <property type="protein sequence ID" value="QRQ83283.1"/>
    <property type="molecule type" value="Genomic_DNA"/>
</dbReference>
<reference evidence="2" key="1">
    <citation type="submission" date="2021-02" db="EMBL/GenBank/DDBJ databases">
        <title>Neisseriaceae sp. 26B isolated from the cloaca of a Common Toad-headed Turtle (Mesoclemmys nasuta).</title>
        <authorList>
            <person name="Spergser J."/>
            <person name="Busse H.-J."/>
        </authorList>
    </citation>
    <scope>NUCLEOTIDE SEQUENCE</scope>
    <source>
        <strain evidence="2">26B</strain>
    </source>
</reference>
<evidence type="ECO:0000259" key="1">
    <source>
        <dbReference type="PROSITE" id="PS50943"/>
    </source>
</evidence>
<proteinExistence type="predicted"/>
<accession>A0A892ZKY9</accession>
<dbReference type="SMART" id="SM00530">
    <property type="entry name" value="HTH_XRE"/>
    <property type="match status" value="1"/>
</dbReference>
<sequence length="75" mass="8418">MNTPLKNARKEKGYTLSKVAQLVGSDTGNISRIENGKQVPSRILMQKLVGIFAERGITEIHLLYPERYADDSENI</sequence>
<dbReference type="SUPFAM" id="SSF47413">
    <property type="entry name" value="lambda repressor-like DNA-binding domains"/>
    <property type="match status" value="1"/>
</dbReference>
<feature type="domain" description="HTH cro/C1-type" evidence="1">
    <location>
        <begin position="5"/>
        <end position="63"/>
    </location>
</feature>
<name>A0A892ZKY9_9NEIS</name>
<dbReference type="CDD" id="cd00093">
    <property type="entry name" value="HTH_XRE"/>
    <property type="match status" value="1"/>
</dbReference>